<comment type="caution">
    <text evidence="1">The sequence shown here is derived from an EMBL/GenBank/DDBJ whole genome shotgun (WGS) entry which is preliminary data.</text>
</comment>
<proteinExistence type="predicted"/>
<name>A0A118JML4_CYNCS</name>
<dbReference type="Gramene" id="KVH80592">
    <property type="protein sequence ID" value="KVH80592"/>
    <property type="gene ID" value="Ccrd_025490"/>
</dbReference>
<evidence type="ECO:0000313" key="1">
    <source>
        <dbReference type="EMBL" id="KVH80592.1"/>
    </source>
</evidence>
<accession>A0A118JML4</accession>
<dbReference type="EMBL" id="LEKV01006448">
    <property type="protein sequence ID" value="KVH80592.1"/>
    <property type="molecule type" value="Genomic_DNA"/>
</dbReference>
<evidence type="ECO:0000313" key="2">
    <source>
        <dbReference type="Proteomes" id="UP000243975"/>
    </source>
</evidence>
<protein>
    <submittedName>
        <fullName evidence="1">Uncharacterized protein</fullName>
    </submittedName>
</protein>
<dbReference type="AlphaFoldDB" id="A0A118JML4"/>
<sequence>MTIGFRFESEKSVEMVLMNMEPVEMVHMNMEPVEMVLLNRSDVVDLAHLLDAHDQDLLTLSAKSLNCTEHMVGVSKPKKVRIYCQFPPLLQR</sequence>
<keyword evidence="2" id="KW-1185">Reference proteome</keyword>
<gene>
    <name evidence="1" type="ORF">Ccrd_025490</name>
</gene>
<dbReference type="Proteomes" id="UP000243975">
    <property type="component" value="Unassembled WGS sequence"/>
</dbReference>
<reference evidence="1 2" key="1">
    <citation type="journal article" date="2016" name="Sci. Rep.">
        <title>The genome sequence of the outbreeding globe artichoke constructed de novo incorporating a phase-aware low-pass sequencing strategy of F1 progeny.</title>
        <authorList>
            <person name="Scaglione D."/>
            <person name="Reyes-Chin-Wo S."/>
            <person name="Acquadro A."/>
            <person name="Froenicke L."/>
            <person name="Portis E."/>
            <person name="Beitel C."/>
            <person name="Tirone M."/>
            <person name="Mauro R."/>
            <person name="Lo Monaco A."/>
            <person name="Mauromicale G."/>
            <person name="Faccioli P."/>
            <person name="Cattivelli L."/>
            <person name="Rieseberg L."/>
            <person name="Michelmore R."/>
            <person name="Lanteri S."/>
        </authorList>
    </citation>
    <scope>NUCLEOTIDE SEQUENCE [LARGE SCALE GENOMIC DNA]</scope>
    <source>
        <strain evidence="1">2C</strain>
    </source>
</reference>
<organism evidence="1 2">
    <name type="scientific">Cynara cardunculus var. scolymus</name>
    <name type="common">Globe artichoke</name>
    <name type="synonym">Cynara scolymus</name>
    <dbReference type="NCBI Taxonomy" id="59895"/>
    <lineage>
        <taxon>Eukaryota</taxon>
        <taxon>Viridiplantae</taxon>
        <taxon>Streptophyta</taxon>
        <taxon>Embryophyta</taxon>
        <taxon>Tracheophyta</taxon>
        <taxon>Spermatophyta</taxon>
        <taxon>Magnoliopsida</taxon>
        <taxon>eudicotyledons</taxon>
        <taxon>Gunneridae</taxon>
        <taxon>Pentapetalae</taxon>
        <taxon>asterids</taxon>
        <taxon>campanulids</taxon>
        <taxon>Asterales</taxon>
        <taxon>Asteraceae</taxon>
        <taxon>Carduoideae</taxon>
        <taxon>Cardueae</taxon>
        <taxon>Carduinae</taxon>
        <taxon>Cynara</taxon>
    </lineage>
</organism>